<dbReference type="Gene3D" id="1.10.10.10">
    <property type="entry name" value="Winged helix-like DNA-binding domain superfamily/Winged helix DNA-binding domain"/>
    <property type="match status" value="1"/>
</dbReference>
<dbReference type="Pfam" id="PF02481">
    <property type="entry name" value="DNA_processg_A"/>
    <property type="match status" value="1"/>
</dbReference>
<comment type="caution">
    <text evidence="4">The sequence shown here is derived from an EMBL/GenBank/DDBJ whole genome shotgun (WGS) entry which is preliminary data.</text>
</comment>
<evidence type="ECO:0000256" key="1">
    <source>
        <dbReference type="ARBA" id="ARBA00006525"/>
    </source>
</evidence>
<dbReference type="InterPro" id="IPR041614">
    <property type="entry name" value="DprA_WH"/>
</dbReference>
<evidence type="ECO:0000259" key="3">
    <source>
        <dbReference type="Pfam" id="PF17782"/>
    </source>
</evidence>
<sequence length="379" mass="40462">MTTPEVLTRRQAFLILNALPHIGPVTLNRLLREFDGDPCRVLNADPRSLESFKGVGPKISSTLKRWPELFNLSREEERLASSGAGFVTGDDAFYPPLLREIHDPPIGLYRIGTYAFNRPSIAIVGSRRTTLYGQTVARSLGAELARLGFCVVSGLARGVDTAAHEGALSVGGATVAVLGNGLDIVYPPENLDLYRRIGATGAVVSEFPFGRRADKSSFAMRNRIVSGISKGVIVVESDVDGGSMITARFAGEQGRAIFAVPGRIDQPGSRGCHQLIRDGATLVTGVHDVLEELNYLVELMPAASATSGAEATAPDLPDDERTIFECLAGGEILSPDTIAERLGLSSSSVAATLMLLELKTLVVRRVDGTYEARASLRAS</sequence>
<dbReference type="PANTHER" id="PTHR43022:SF1">
    <property type="entry name" value="PROTEIN SMF"/>
    <property type="match status" value="1"/>
</dbReference>
<evidence type="ECO:0000259" key="2">
    <source>
        <dbReference type="Pfam" id="PF02481"/>
    </source>
</evidence>
<dbReference type="PANTHER" id="PTHR43022">
    <property type="entry name" value="PROTEIN SMF"/>
    <property type="match status" value="1"/>
</dbReference>
<organism evidence="4">
    <name type="scientific">mine drainage metagenome</name>
    <dbReference type="NCBI Taxonomy" id="410659"/>
    <lineage>
        <taxon>unclassified sequences</taxon>
        <taxon>metagenomes</taxon>
        <taxon>ecological metagenomes</taxon>
    </lineage>
</organism>
<protein>
    <submittedName>
        <fullName evidence="4">Uncharacterized protein</fullName>
    </submittedName>
</protein>
<dbReference type="SUPFAM" id="SSF47781">
    <property type="entry name" value="RuvA domain 2-like"/>
    <property type="match status" value="1"/>
</dbReference>
<feature type="domain" description="DprA winged helix" evidence="3">
    <location>
        <begin position="309"/>
        <end position="365"/>
    </location>
</feature>
<reference evidence="4" key="1">
    <citation type="submission" date="2016-10" db="EMBL/GenBank/DDBJ databases">
        <title>Sequence of Gallionella enrichment culture.</title>
        <authorList>
            <person name="Poehlein A."/>
            <person name="Muehling M."/>
            <person name="Daniel R."/>
        </authorList>
    </citation>
    <scope>NUCLEOTIDE SEQUENCE</scope>
</reference>
<proteinExistence type="inferred from homology"/>
<dbReference type="InterPro" id="IPR036388">
    <property type="entry name" value="WH-like_DNA-bd_sf"/>
</dbReference>
<name>A0A1J5SAK3_9ZZZZ</name>
<feature type="domain" description="Smf/DprA SLOG" evidence="2">
    <location>
        <begin position="86"/>
        <end position="293"/>
    </location>
</feature>
<dbReference type="InterPro" id="IPR003488">
    <property type="entry name" value="DprA"/>
</dbReference>
<dbReference type="EMBL" id="MLJW01000052">
    <property type="protein sequence ID" value="OIR05218.1"/>
    <property type="molecule type" value="Genomic_DNA"/>
</dbReference>
<comment type="similarity">
    <text evidence="1">Belongs to the DprA/Smf family.</text>
</comment>
<dbReference type="Gene3D" id="3.40.50.450">
    <property type="match status" value="1"/>
</dbReference>
<gene>
    <name evidence="4" type="ORF">GALL_127760</name>
</gene>
<dbReference type="InterPro" id="IPR057666">
    <property type="entry name" value="DrpA_SLOG"/>
</dbReference>
<evidence type="ECO:0000313" key="4">
    <source>
        <dbReference type="EMBL" id="OIR05218.1"/>
    </source>
</evidence>
<dbReference type="NCBIfam" id="TIGR00732">
    <property type="entry name" value="dprA"/>
    <property type="match status" value="1"/>
</dbReference>
<accession>A0A1J5SAK3</accession>
<dbReference type="SUPFAM" id="SSF102405">
    <property type="entry name" value="MCP/YpsA-like"/>
    <property type="match status" value="1"/>
</dbReference>
<dbReference type="InterPro" id="IPR010994">
    <property type="entry name" value="RuvA_2-like"/>
</dbReference>
<dbReference type="AlphaFoldDB" id="A0A1J5SAK3"/>
<dbReference type="Pfam" id="PF17782">
    <property type="entry name" value="WHD_DprA"/>
    <property type="match status" value="1"/>
</dbReference>
<dbReference type="GO" id="GO:0009294">
    <property type="term" value="P:DNA-mediated transformation"/>
    <property type="evidence" value="ECO:0007669"/>
    <property type="project" value="InterPro"/>
</dbReference>